<accession>A0A9X1HNX5</accession>
<dbReference type="PROSITE" id="PS51257">
    <property type="entry name" value="PROKAR_LIPOPROTEIN"/>
    <property type="match status" value="1"/>
</dbReference>
<reference evidence="1" key="1">
    <citation type="submission" date="2021-09" db="EMBL/GenBank/DDBJ databases">
        <title>Fulvivirga sp. isolated from coastal sediment.</title>
        <authorList>
            <person name="Yu H."/>
        </authorList>
    </citation>
    <scope>NUCLEOTIDE SEQUENCE</scope>
    <source>
        <strain evidence="1">1062</strain>
    </source>
</reference>
<proteinExistence type="predicted"/>
<dbReference type="Proteomes" id="UP001139409">
    <property type="component" value="Unassembled WGS sequence"/>
</dbReference>
<evidence type="ECO:0000313" key="1">
    <source>
        <dbReference type="EMBL" id="MCA6075613.1"/>
    </source>
</evidence>
<dbReference type="RefSeq" id="WP_225698710.1">
    <property type="nucleotide sequence ID" value="NZ_JAIXNE010000002.1"/>
</dbReference>
<keyword evidence="2" id="KW-1185">Reference proteome</keyword>
<organism evidence="1 2">
    <name type="scientific">Fulvivirga sedimenti</name>
    <dbReference type="NCBI Taxonomy" id="2879465"/>
    <lineage>
        <taxon>Bacteria</taxon>
        <taxon>Pseudomonadati</taxon>
        <taxon>Bacteroidota</taxon>
        <taxon>Cytophagia</taxon>
        <taxon>Cytophagales</taxon>
        <taxon>Fulvivirgaceae</taxon>
        <taxon>Fulvivirga</taxon>
    </lineage>
</organism>
<evidence type="ECO:0000313" key="2">
    <source>
        <dbReference type="Proteomes" id="UP001139409"/>
    </source>
</evidence>
<sequence length="272" mass="30666">MIKIIRLLLILITLGSCEGIKSELLEGKWAGTDPNGNYMELWFGDSLALSYLGGMEEFIVYNYDLSGNRITYSVRESFIPTRETFDNIVGLLNNDSLVLEYSMGDGTVISYSYYRLPGDVPEISGTGLLKNEKAYRSMVSAPPRAVPPQYEVMGFDCQGFTTPAVYEFREMIEQEDYDEIESELISGNPAHKFLAIVVLELLDEQGIHTLSSTRREYISQEKISYQKLFVCNADQVSTYRFIEIFQDEDIILREAREALTFPAASASPLEGG</sequence>
<dbReference type="EMBL" id="JAIXNE010000002">
    <property type="protein sequence ID" value="MCA6075613.1"/>
    <property type="molecule type" value="Genomic_DNA"/>
</dbReference>
<protein>
    <submittedName>
        <fullName evidence="1">Uncharacterized protein</fullName>
    </submittedName>
</protein>
<gene>
    <name evidence="1" type="ORF">LDX50_12095</name>
</gene>
<dbReference type="AlphaFoldDB" id="A0A9X1HNX5"/>
<name>A0A9X1HNX5_9BACT</name>
<comment type="caution">
    <text evidence="1">The sequence shown here is derived from an EMBL/GenBank/DDBJ whole genome shotgun (WGS) entry which is preliminary data.</text>
</comment>